<dbReference type="Pfam" id="PF00735">
    <property type="entry name" value="Septin"/>
    <property type="match status" value="1"/>
</dbReference>
<gene>
    <name evidence="3" type="ORF">JVT61DRAFT_8653</name>
</gene>
<comment type="caution">
    <text evidence="3">The sequence shown here is derived from an EMBL/GenBank/DDBJ whole genome shotgun (WGS) entry which is preliminary data.</text>
</comment>
<accession>A0A8I2Z1C9</accession>
<dbReference type="PROSITE" id="PS51719">
    <property type="entry name" value="G_SEPTIN"/>
    <property type="match status" value="1"/>
</dbReference>
<reference evidence="3" key="1">
    <citation type="submission" date="2021-03" db="EMBL/GenBank/DDBJ databases">
        <title>Evolutionary innovations through gain and loss of genes in the ectomycorrhizal Boletales.</title>
        <authorList>
            <person name="Wu G."/>
            <person name="Miyauchi S."/>
            <person name="Morin E."/>
            <person name="Yang Z.-L."/>
            <person name="Xu J."/>
            <person name="Martin F.M."/>
        </authorList>
    </citation>
    <scope>NUCLEOTIDE SEQUENCE</scope>
    <source>
        <strain evidence="3">BR01</strain>
    </source>
</reference>
<evidence type="ECO:0000259" key="2">
    <source>
        <dbReference type="PROSITE" id="PS51719"/>
    </source>
</evidence>
<organism evidence="3 4">
    <name type="scientific">Boletus reticuloceps</name>
    <dbReference type="NCBI Taxonomy" id="495285"/>
    <lineage>
        <taxon>Eukaryota</taxon>
        <taxon>Fungi</taxon>
        <taxon>Dikarya</taxon>
        <taxon>Basidiomycota</taxon>
        <taxon>Agaricomycotina</taxon>
        <taxon>Agaricomycetes</taxon>
        <taxon>Agaricomycetidae</taxon>
        <taxon>Boletales</taxon>
        <taxon>Boletineae</taxon>
        <taxon>Boletaceae</taxon>
        <taxon>Boletoideae</taxon>
        <taxon>Boletus</taxon>
    </lineage>
</organism>
<name>A0A8I2Z1C9_9AGAM</name>
<dbReference type="AlphaFoldDB" id="A0A8I2Z1C9"/>
<evidence type="ECO:0000313" key="3">
    <source>
        <dbReference type="EMBL" id="KAG6380497.1"/>
    </source>
</evidence>
<dbReference type="Gene3D" id="3.40.50.300">
    <property type="entry name" value="P-loop containing nucleotide triphosphate hydrolases"/>
    <property type="match status" value="1"/>
</dbReference>
<evidence type="ECO:0000256" key="1">
    <source>
        <dbReference type="SAM" id="MobiDB-lite"/>
    </source>
</evidence>
<dbReference type="PANTHER" id="PTHR18884">
    <property type="entry name" value="SEPTIN"/>
    <property type="match status" value="1"/>
</dbReference>
<feature type="compositionally biased region" description="Basic and acidic residues" evidence="1">
    <location>
        <begin position="178"/>
        <end position="190"/>
    </location>
</feature>
<proteinExistence type="predicted"/>
<keyword evidence="4" id="KW-1185">Reference proteome</keyword>
<protein>
    <submittedName>
        <fullName evidence="3">Septin-domain-containing protein</fullName>
    </submittedName>
</protein>
<feature type="region of interest" description="Disordered" evidence="1">
    <location>
        <begin position="178"/>
        <end position="199"/>
    </location>
</feature>
<dbReference type="InterPro" id="IPR027417">
    <property type="entry name" value="P-loop_NTPase"/>
</dbReference>
<sequence length="199" mass="22532">MHQLHTRVNLIPIIAKADTITNEEIADFKAQIPAHISHHKIQIFQAPTYENEDEETWLKQRKLPARSPLLRGFTWPLINDLDVVQTPDGRQVHGRSYPWGVVDSKEHCDFVKLLQMLICTYMEGLREYLNDVLYKHAASAQQGHHSSLMCVLGALSKIAGAHFAQGRALLMVAEDGLPTKDSKEESESKVRSLTRGTRK</sequence>
<feature type="domain" description="Septin-type G" evidence="2">
    <location>
        <begin position="1"/>
        <end position="144"/>
    </location>
</feature>
<dbReference type="InterPro" id="IPR030379">
    <property type="entry name" value="G_SEPTIN_dom"/>
</dbReference>
<dbReference type="EMBL" id="JAGFBS010000003">
    <property type="protein sequence ID" value="KAG6380497.1"/>
    <property type="molecule type" value="Genomic_DNA"/>
</dbReference>
<dbReference type="OrthoDB" id="416553at2759"/>
<dbReference type="GO" id="GO:0005525">
    <property type="term" value="F:GTP binding"/>
    <property type="evidence" value="ECO:0007669"/>
    <property type="project" value="InterPro"/>
</dbReference>
<evidence type="ECO:0000313" key="4">
    <source>
        <dbReference type="Proteomes" id="UP000683000"/>
    </source>
</evidence>
<dbReference type="Proteomes" id="UP000683000">
    <property type="component" value="Unassembled WGS sequence"/>
</dbReference>